<dbReference type="EMBL" id="UYYB01013298">
    <property type="protein sequence ID" value="VDM69721.1"/>
    <property type="molecule type" value="Genomic_DNA"/>
</dbReference>
<dbReference type="OrthoDB" id="9990982at2759"/>
<dbReference type="Proteomes" id="UP000270094">
    <property type="component" value="Unassembled WGS sequence"/>
</dbReference>
<keyword evidence="2" id="KW-1185">Reference proteome</keyword>
<protein>
    <recommendedName>
        <fullName evidence="3">EGF-like domain-containing protein</fullName>
    </recommendedName>
</protein>
<gene>
    <name evidence="1" type="ORF">SVUK_LOCUS4719</name>
</gene>
<dbReference type="GO" id="GO:0005886">
    <property type="term" value="C:plasma membrane"/>
    <property type="evidence" value="ECO:0007669"/>
    <property type="project" value="TreeGrafter"/>
</dbReference>
<dbReference type="SUPFAM" id="SSF57196">
    <property type="entry name" value="EGF/Laminin"/>
    <property type="match status" value="1"/>
</dbReference>
<evidence type="ECO:0000313" key="2">
    <source>
        <dbReference type="Proteomes" id="UP000270094"/>
    </source>
</evidence>
<reference evidence="1 2" key="1">
    <citation type="submission" date="2018-11" db="EMBL/GenBank/DDBJ databases">
        <authorList>
            <consortium name="Pathogen Informatics"/>
        </authorList>
    </citation>
    <scope>NUCLEOTIDE SEQUENCE [LARGE SCALE GENOMIC DNA]</scope>
</reference>
<dbReference type="GO" id="GO:0017147">
    <property type="term" value="F:Wnt-protein binding"/>
    <property type="evidence" value="ECO:0007669"/>
    <property type="project" value="TreeGrafter"/>
</dbReference>
<organism evidence="1 2">
    <name type="scientific">Strongylus vulgaris</name>
    <name type="common">Blood worm</name>
    <dbReference type="NCBI Taxonomy" id="40348"/>
    <lineage>
        <taxon>Eukaryota</taxon>
        <taxon>Metazoa</taxon>
        <taxon>Ecdysozoa</taxon>
        <taxon>Nematoda</taxon>
        <taxon>Chromadorea</taxon>
        <taxon>Rhabditida</taxon>
        <taxon>Rhabditina</taxon>
        <taxon>Rhabditomorpha</taxon>
        <taxon>Strongyloidea</taxon>
        <taxon>Strongylidae</taxon>
        <taxon>Strongylus</taxon>
    </lineage>
</organism>
<dbReference type="InterPro" id="IPR050778">
    <property type="entry name" value="Cueball_EGF_LRP_Nidogen"/>
</dbReference>
<proteinExistence type="predicted"/>
<dbReference type="PANTHER" id="PTHR46513:SF13">
    <property type="entry name" value="EGF-LIKE DOMAIN-CONTAINING PROTEIN"/>
    <property type="match status" value="1"/>
</dbReference>
<accession>A0A3P7I8X2</accession>
<name>A0A3P7I8X2_STRVU</name>
<dbReference type="GO" id="GO:0042813">
    <property type="term" value="F:Wnt receptor activity"/>
    <property type="evidence" value="ECO:0007669"/>
    <property type="project" value="TreeGrafter"/>
</dbReference>
<dbReference type="InterPro" id="IPR011042">
    <property type="entry name" value="6-blade_b-propeller_TolB-like"/>
</dbReference>
<dbReference type="Gene3D" id="2.120.10.30">
    <property type="entry name" value="TolB, C-terminal domain"/>
    <property type="match status" value="1"/>
</dbReference>
<sequence length="206" mass="22848">MANYDGTNVSCLVNVTTSQFMLDTLMSRLCYLEESGDVRCVNYDETNNQVVAFFPVVDAVQSEMAIGSEKLYIVQRKVSTSNILLVTEYKRETSGNFTEVISYNTTTTLRFRATSLYKKKSKAVTNACAQNNGGCEHLCISTPQGVPRCLCAYALLQPNGSCISKPSFISYSYGGVIDFVSISPNTTVPRRTLRYPDIPRYFSIPA</sequence>
<evidence type="ECO:0000313" key="1">
    <source>
        <dbReference type="EMBL" id="VDM69721.1"/>
    </source>
</evidence>
<dbReference type="AlphaFoldDB" id="A0A3P7I8X2"/>
<dbReference type="PANTHER" id="PTHR46513">
    <property type="entry name" value="VITELLOGENIN RECEPTOR-LIKE PROTEIN-RELATED-RELATED"/>
    <property type="match status" value="1"/>
</dbReference>
<evidence type="ECO:0008006" key="3">
    <source>
        <dbReference type="Google" id="ProtNLM"/>
    </source>
</evidence>
<dbReference type="GO" id="GO:0060070">
    <property type="term" value="P:canonical Wnt signaling pathway"/>
    <property type="evidence" value="ECO:0007669"/>
    <property type="project" value="TreeGrafter"/>
</dbReference>